<evidence type="ECO:0000256" key="1">
    <source>
        <dbReference type="SAM" id="MobiDB-lite"/>
    </source>
</evidence>
<organism evidence="2 3">
    <name type="scientific">Actinobaculum suis</name>
    <dbReference type="NCBI Taxonomy" id="1657"/>
    <lineage>
        <taxon>Bacteria</taxon>
        <taxon>Bacillati</taxon>
        <taxon>Actinomycetota</taxon>
        <taxon>Actinomycetes</taxon>
        <taxon>Actinomycetales</taxon>
        <taxon>Actinomycetaceae</taxon>
        <taxon>Actinobaculum</taxon>
    </lineage>
</organism>
<dbReference type="AntiFam" id="ANF00006">
    <property type="entry name" value="Translation of CRISPR region"/>
</dbReference>
<reference evidence="3" key="1">
    <citation type="submission" date="2016-10" db="EMBL/GenBank/DDBJ databases">
        <authorList>
            <person name="Varghese N."/>
        </authorList>
    </citation>
    <scope>NUCLEOTIDE SEQUENCE [LARGE SCALE GENOMIC DNA]</scope>
    <source>
        <strain evidence="3">DSM 20639</strain>
    </source>
</reference>
<keyword evidence="3" id="KW-1185">Reference proteome</keyword>
<evidence type="ECO:0000313" key="3">
    <source>
        <dbReference type="Proteomes" id="UP000182744"/>
    </source>
</evidence>
<dbReference type="Proteomes" id="UP000182744">
    <property type="component" value="Unassembled WGS sequence"/>
</dbReference>
<evidence type="ECO:0000313" key="2">
    <source>
        <dbReference type="EMBL" id="SDE63094.1"/>
    </source>
</evidence>
<accession>A0A1G7EHE8</accession>
<sequence length="197" mass="20689">MGSSPPARGAPCSKSLPLAIAGLIPACAGSTGFVRNPHTVFRAHPRLRGEHQALPRARSNGGGSSPPARGARIPFHGFRHPSRLIPACAGSTENTDELVASIRAHPRLRGEHQVPPRARSNGGGSSPPARGALFIVSGCTIPFGLIPACAGSTFHCVWLRYSVWAHPRLRGEHLAVLFLPPGWRGSSPPARGAQPRA</sequence>
<feature type="region of interest" description="Disordered" evidence="1">
    <location>
        <begin position="43"/>
        <end position="72"/>
    </location>
</feature>
<name>A0A1G7EHE8_9ACTO</name>
<dbReference type="EMBL" id="FNAU01000018">
    <property type="protein sequence ID" value="SDE63094.1"/>
    <property type="molecule type" value="Genomic_DNA"/>
</dbReference>
<gene>
    <name evidence="2" type="ORF">SAMN05421878_1182</name>
</gene>
<protein>
    <submittedName>
        <fullName evidence="2">Uncharacterized protein</fullName>
    </submittedName>
</protein>
<dbReference type="AlphaFoldDB" id="A0A1G7EHE8"/>
<proteinExistence type="predicted"/>
<dbReference type="AntiFam" id="ANF00057">
    <property type="entry name" value="Translation of E. coli type CRISPR repeat"/>
</dbReference>